<keyword evidence="9 14" id="KW-0408">Iron</keyword>
<evidence type="ECO:0000313" key="16">
    <source>
        <dbReference type="EMBL" id="CAD9351281.1"/>
    </source>
</evidence>
<dbReference type="GO" id="GO:0020037">
    <property type="term" value="F:heme binding"/>
    <property type="evidence" value="ECO:0007669"/>
    <property type="project" value="InterPro"/>
</dbReference>
<keyword evidence="7 14" id="KW-0479">Metal-binding</keyword>
<dbReference type="PANTHER" id="PTHR34688:SF2">
    <property type="entry name" value="CYTOCHROME C6, CHLOROPLASTIC"/>
    <property type="match status" value="1"/>
</dbReference>
<evidence type="ECO:0000256" key="5">
    <source>
        <dbReference type="ARBA" id="ARBA00022531"/>
    </source>
</evidence>
<comment type="subcellular location">
    <subcellularLocation>
        <location evidence="2">Plastid</location>
        <location evidence="2">Chloroplast thylakoid lumen</location>
    </subcellularLocation>
</comment>
<evidence type="ECO:0000256" key="1">
    <source>
        <dbReference type="ARBA" id="ARBA00002347"/>
    </source>
</evidence>
<evidence type="ECO:0000256" key="9">
    <source>
        <dbReference type="ARBA" id="ARBA00023004"/>
    </source>
</evidence>
<evidence type="ECO:0000256" key="4">
    <source>
        <dbReference type="ARBA" id="ARBA00022448"/>
    </source>
</evidence>
<organism evidence="16">
    <name type="scientific">Trieres chinensis</name>
    <name type="common">Marine centric diatom</name>
    <name type="synonym">Odontella sinensis</name>
    <dbReference type="NCBI Taxonomy" id="1514140"/>
    <lineage>
        <taxon>Eukaryota</taxon>
        <taxon>Sar</taxon>
        <taxon>Stramenopiles</taxon>
        <taxon>Ochrophyta</taxon>
        <taxon>Bacillariophyta</taxon>
        <taxon>Mediophyceae</taxon>
        <taxon>Biddulphiophycidae</taxon>
        <taxon>Eupodiscales</taxon>
        <taxon>Parodontellaceae</taxon>
        <taxon>Trieres</taxon>
    </lineage>
</organism>
<proteinExistence type="inferred from homology"/>
<dbReference type="SUPFAM" id="SSF46626">
    <property type="entry name" value="Cytochrome c"/>
    <property type="match status" value="1"/>
</dbReference>
<dbReference type="GO" id="GO:0005506">
    <property type="term" value="F:iron ion binding"/>
    <property type="evidence" value="ECO:0007669"/>
    <property type="project" value="InterPro"/>
</dbReference>
<evidence type="ECO:0000256" key="6">
    <source>
        <dbReference type="ARBA" id="ARBA00022617"/>
    </source>
</evidence>
<keyword evidence="6 14" id="KW-0349">Heme</keyword>
<dbReference type="InterPro" id="IPR008168">
    <property type="entry name" value="Cyt_C_IC"/>
</dbReference>
<evidence type="ECO:0000256" key="11">
    <source>
        <dbReference type="ARBA" id="ARBA00030448"/>
    </source>
</evidence>
<dbReference type="Gene3D" id="1.10.760.10">
    <property type="entry name" value="Cytochrome c-like domain"/>
    <property type="match status" value="1"/>
</dbReference>
<dbReference type="PANTHER" id="PTHR34688">
    <property type="entry name" value="CYTOCHROME C6, CHLOROPLASTIC"/>
    <property type="match status" value="1"/>
</dbReference>
<dbReference type="PROSITE" id="PS51007">
    <property type="entry name" value="CYTC"/>
    <property type="match status" value="1"/>
</dbReference>
<keyword evidence="8" id="KW-0249">Electron transport</keyword>
<keyword evidence="5" id="KW-0602">Photosynthesis</keyword>
<evidence type="ECO:0000256" key="8">
    <source>
        <dbReference type="ARBA" id="ARBA00022982"/>
    </source>
</evidence>
<sequence>MTPVYPHKMPNEHKIAKLADRRSSGASGLNIRAGATERCGDPPFEKARACRAPSRAGRVPSSPCQNPSRAVLQSANMKLTVLAVAVTSVAAFQAPQAPKIDLGKAAQAGAVAGALAFGIAGPAFAGDVGAGEQVFNANCAACHAGGQNVIMPDKTLEKEALEQYLAGGRNEKAVINQVTNGKNAMPAFGGRLSDDDIANVASYVIATSESGWDE</sequence>
<accession>A0A7S1ZXA3</accession>
<feature type="domain" description="Cytochrome c" evidence="15">
    <location>
        <begin position="126"/>
        <end position="208"/>
    </location>
</feature>
<dbReference type="HAMAP" id="MF_00594">
    <property type="entry name" value="Cytc_PetJ"/>
    <property type="match status" value="1"/>
</dbReference>
<dbReference type="PRINTS" id="PR00605">
    <property type="entry name" value="CYTCHROMECIC"/>
</dbReference>
<dbReference type="FunFam" id="1.10.760.10:FF:000038">
    <property type="entry name" value="Cytochrome c6"/>
    <property type="match status" value="1"/>
</dbReference>
<dbReference type="InterPro" id="IPR036909">
    <property type="entry name" value="Cyt_c-like_dom_sf"/>
</dbReference>
<comment type="similarity">
    <text evidence="3">Belongs to the cytochrome c family. PetJ subfamily.</text>
</comment>
<evidence type="ECO:0000256" key="3">
    <source>
        <dbReference type="ARBA" id="ARBA00009650"/>
    </source>
</evidence>
<dbReference type="GO" id="GO:0009055">
    <property type="term" value="F:electron transfer activity"/>
    <property type="evidence" value="ECO:0007669"/>
    <property type="project" value="InterPro"/>
</dbReference>
<comment type="function">
    <text evidence="1">Functions as an electron carrier between membrane-bound cytochrome b6-f and photosystem I in oxygenic photosynthesis.</text>
</comment>
<dbReference type="GO" id="GO:0009543">
    <property type="term" value="C:chloroplast thylakoid lumen"/>
    <property type="evidence" value="ECO:0007669"/>
    <property type="project" value="UniProtKB-SubCell"/>
</dbReference>
<gene>
    <name evidence="16" type="ORF">OSIN01602_LOCUS15913</name>
</gene>
<name>A0A7S1ZXA3_TRICV</name>
<keyword evidence="4" id="KW-0813">Transport</keyword>
<evidence type="ECO:0000256" key="10">
    <source>
        <dbReference type="ARBA" id="ARBA00023078"/>
    </source>
</evidence>
<protein>
    <recommendedName>
        <fullName evidence="13">Cytochrome c-553</fullName>
    </recommendedName>
    <alternativeName>
        <fullName evidence="12">Cytochrome c553</fullName>
    </alternativeName>
    <alternativeName>
        <fullName evidence="11">Soluble cytochrome f</fullName>
    </alternativeName>
</protein>
<dbReference type="InterPro" id="IPR023655">
    <property type="entry name" value="Cyt_C6"/>
</dbReference>
<evidence type="ECO:0000256" key="12">
    <source>
        <dbReference type="ARBA" id="ARBA00031247"/>
    </source>
</evidence>
<dbReference type="InterPro" id="IPR009056">
    <property type="entry name" value="Cyt_c-like_dom"/>
</dbReference>
<evidence type="ECO:0000256" key="7">
    <source>
        <dbReference type="ARBA" id="ARBA00022723"/>
    </source>
</evidence>
<dbReference type="GO" id="GO:0015979">
    <property type="term" value="P:photosynthesis"/>
    <property type="evidence" value="ECO:0007669"/>
    <property type="project" value="UniProtKB-KW"/>
</dbReference>
<dbReference type="EMBL" id="HBGO01027635">
    <property type="protein sequence ID" value="CAD9351281.1"/>
    <property type="molecule type" value="Transcribed_RNA"/>
</dbReference>
<dbReference type="Pfam" id="PF13442">
    <property type="entry name" value="Cytochrome_CBB3"/>
    <property type="match status" value="1"/>
</dbReference>
<reference evidence="16" key="1">
    <citation type="submission" date="2021-01" db="EMBL/GenBank/DDBJ databases">
        <authorList>
            <person name="Corre E."/>
            <person name="Pelletier E."/>
            <person name="Niang G."/>
            <person name="Scheremetjew M."/>
            <person name="Finn R."/>
            <person name="Kale V."/>
            <person name="Holt S."/>
            <person name="Cochrane G."/>
            <person name="Meng A."/>
            <person name="Brown T."/>
            <person name="Cohen L."/>
        </authorList>
    </citation>
    <scope>NUCLEOTIDE SEQUENCE</scope>
    <source>
        <strain evidence="16">Grunow 1884</strain>
    </source>
</reference>
<keyword evidence="10" id="KW-0793">Thylakoid</keyword>
<evidence type="ECO:0000259" key="15">
    <source>
        <dbReference type="PROSITE" id="PS51007"/>
    </source>
</evidence>
<evidence type="ECO:0000256" key="2">
    <source>
        <dbReference type="ARBA" id="ARBA00004456"/>
    </source>
</evidence>
<dbReference type="AlphaFoldDB" id="A0A7S1ZXA3"/>
<evidence type="ECO:0000256" key="13">
    <source>
        <dbReference type="ARBA" id="ARBA00033211"/>
    </source>
</evidence>
<evidence type="ECO:0000256" key="14">
    <source>
        <dbReference type="PROSITE-ProRule" id="PRU00433"/>
    </source>
</evidence>